<comment type="caution">
    <text evidence="3">The sequence shown here is derived from an EMBL/GenBank/DDBJ whole genome shotgun (WGS) entry which is preliminary data.</text>
</comment>
<dbReference type="SUPFAM" id="SSF52821">
    <property type="entry name" value="Rhodanese/Cell cycle control phosphatase"/>
    <property type="match status" value="1"/>
</dbReference>
<reference evidence="4 5" key="1">
    <citation type="submission" date="2015-11" db="EMBL/GenBank/DDBJ databases">
        <title>The genome of Candidatus Endoriftia persephone in Ridgeia piscesae and population structure of the North Eastern Pacific vestimentiferan symbionts.</title>
        <authorList>
            <person name="Perez M."/>
            <person name="Juniper K.S."/>
        </authorList>
    </citation>
    <scope>NUCLEOTIDE SEQUENCE [LARGE SCALE GENOMIC DNA]</scope>
    <source>
        <strain evidence="3">Ind10</strain>
        <strain evidence="2">Ind11</strain>
    </source>
</reference>
<dbReference type="Gene3D" id="3.40.250.10">
    <property type="entry name" value="Rhodanese-like domain"/>
    <property type="match status" value="1"/>
</dbReference>
<dbReference type="PROSITE" id="PS50206">
    <property type="entry name" value="RHODANESE_3"/>
    <property type="match status" value="1"/>
</dbReference>
<dbReference type="GO" id="GO:0016740">
    <property type="term" value="F:transferase activity"/>
    <property type="evidence" value="ECO:0007669"/>
    <property type="project" value="UniProtKB-KW"/>
</dbReference>
<dbReference type="OrthoDB" id="9789585at2"/>
<dbReference type="AlphaFoldDB" id="A0A0T5Z4R7"/>
<dbReference type="InterPro" id="IPR036873">
    <property type="entry name" value="Rhodanese-like_dom_sf"/>
</dbReference>
<evidence type="ECO:0000313" key="5">
    <source>
        <dbReference type="Proteomes" id="UP000051634"/>
    </source>
</evidence>
<dbReference type="Proteomes" id="UP000051276">
    <property type="component" value="Unassembled WGS sequence"/>
</dbReference>
<dbReference type="PATRIC" id="fig|54398.3.peg.1869"/>
<gene>
    <name evidence="2" type="ORF">Ga0074115_1148</name>
    <name evidence="3" type="ORF">Ga0076813_12143</name>
</gene>
<accession>A0A0T5Z4R7</accession>
<dbReference type="Proteomes" id="UP000051634">
    <property type="component" value="Unassembled WGS sequence"/>
</dbReference>
<proteinExistence type="predicted"/>
<protein>
    <submittedName>
        <fullName evidence="3">Thiosulfate sulfurtransferase</fullName>
    </submittedName>
</protein>
<evidence type="ECO:0000313" key="2">
    <source>
        <dbReference type="EMBL" id="KRT55113.1"/>
    </source>
</evidence>
<dbReference type="InterPro" id="IPR052367">
    <property type="entry name" value="Thiosulfate_ST/Rhodanese-like"/>
</dbReference>
<dbReference type="PANTHER" id="PTHR45431:SF3">
    <property type="entry name" value="RHODANESE-LIKE DOMAIN-CONTAINING PROTEIN 15, CHLOROPLASTIC"/>
    <property type="match status" value="1"/>
</dbReference>
<dbReference type="CDD" id="cd01522">
    <property type="entry name" value="RHOD_1"/>
    <property type="match status" value="1"/>
</dbReference>
<feature type="domain" description="Rhodanese" evidence="1">
    <location>
        <begin position="20"/>
        <end position="128"/>
    </location>
</feature>
<keyword evidence="5" id="KW-1185">Reference proteome</keyword>
<sequence>MTGDTPHGLTPQQAWQMIQDDPRTVLVDIRSSMEFLFVGHPVGAVHVPWIDEPDWTENPHFVTDIRKLLLGGSVCTIDDGCAPVILICRSGKRSLEAGKTLLESGFSRVFHIEEGFEGELDEHHHRSSVGGWRFHGLAWEQC</sequence>
<dbReference type="Pfam" id="PF00581">
    <property type="entry name" value="Rhodanese"/>
    <property type="match status" value="1"/>
</dbReference>
<evidence type="ECO:0000259" key="1">
    <source>
        <dbReference type="PROSITE" id="PS50206"/>
    </source>
</evidence>
<dbReference type="EMBL" id="LMXI01000480">
    <property type="protein sequence ID" value="KRT57739.1"/>
    <property type="molecule type" value="Genomic_DNA"/>
</dbReference>
<evidence type="ECO:0000313" key="3">
    <source>
        <dbReference type="EMBL" id="KRT57739.1"/>
    </source>
</evidence>
<name>A0A0T5Z4R7_9GAMM</name>
<dbReference type="PANTHER" id="PTHR45431">
    <property type="entry name" value="RHODANESE-LIKE DOMAIN-CONTAINING PROTEIN 15, CHLOROPLASTIC"/>
    <property type="match status" value="1"/>
</dbReference>
<dbReference type="InterPro" id="IPR001763">
    <property type="entry name" value="Rhodanese-like_dom"/>
</dbReference>
<dbReference type="STRING" id="54398.Ga0074115_1148"/>
<organism evidence="3 4">
    <name type="scientific">endosymbiont of Ridgeia piscesae</name>
    <dbReference type="NCBI Taxonomy" id="54398"/>
    <lineage>
        <taxon>Bacteria</taxon>
        <taxon>Pseudomonadati</taxon>
        <taxon>Pseudomonadota</taxon>
        <taxon>Gammaproteobacteria</taxon>
        <taxon>sulfur-oxidizing symbionts</taxon>
    </lineage>
</organism>
<dbReference type="RefSeq" id="WP_057957037.1">
    <property type="nucleotide sequence ID" value="NZ_KQ556987.1"/>
</dbReference>
<keyword evidence="3" id="KW-0808">Transferase</keyword>
<evidence type="ECO:0000313" key="4">
    <source>
        <dbReference type="Proteomes" id="UP000051276"/>
    </source>
</evidence>
<dbReference type="SMART" id="SM00450">
    <property type="entry name" value="RHOD"/>
    <property type="match status" value="1"/>
</dbReference>
<dbReference type="EMBL" id="LDXT01000083">
    <property type="protein sequence ID" value="KRT55113.1"/>
    <property type="molecule type" value="Genomic_DNA"/>
</dbReference>